<keyword evidence="1" id="KW-1133">Transmembrane helix</keyword>
<reference evidence="2 3" key="1">
    <citation type="submission" date="2018-03" db="EMBL/GenBank/DDBJ databases">
        <title>Aerobic endospore-forming bacteria genome sequencing and assembly.</title>
        <authorList>
            <person name="Cavalcante D.A."/>
            <person name="Driks A."/>
            <person name="Putonti C."/>
            <person name="De-Souza M.T."/>
        </authorList>
    </citation>
    <scope>NUCLEOTIDE SEQUENCE [LARGE SCALE GENOMIC DNA]</scope>
    <source>
        <strain evidence="2 3">SDF0028</strain>
    </source>
</reference>
<evidence type="ECO:0000313" key="2">
    <source>
        <dbReference type="EMBL" id="TQR44209.1"/>
    </source>
</evidence>
<evidence type="ECO:0000313" key="3">
    <source>
        <dbReference type="Proteomes" id="UP000316208"/>
    </source>
</evidence>
<name>A0ABY3AN43_PAEPP</name>
<proteinExistence type="predicted"/>
<evidence type="ECO:0000256" key="1">
    <source>
        <dbReference type="SAM" id="Phobius"/>
    </source>
</evidence>
<organism evidence="2 3">
    <name type="scientific">Paenibacillus popilliae</name>
    <name type="common">Bacillus popilliae</name>
    <dbReference type="NCBI Taxonomy" id="78057"/>
    <lineage>
        <taxon>Bacteria</taxon>
        <taxon>Bacillati</taxon>
        <taxon>Bacillota</taxon>
        <taxon>Bacilli</taxon>
        <taxon>Bacillales</taxon>
        <taxon>Paenibacillaceae</taxon>
        <taxon>Paenibacillus</taxon>
    </lineage>
</organism>
<keyword evidence="1" id="KW-0812">Transmembrane</keyword>
<keyword evidence="3" id="KW-1185">Reference proteome</keyword>
<dbReference type="EMBL" id="SADY01000004">
    <property type="protein sequence ID" value="TQR44209.1"/>
    <property type="molecule type" value="Genomic_DNA"/>
</dbReference>
<sequence length="141" mass="15737">MNEWPAAIWASISAMTAALVLSFIVVLGGLARYSAGIMQEDDNAVAIVKEYRQYRQFNGTTVYSQDIITAIGESRGMPAIWVDTSPGPDVNFDLKWTQDTKAENFATLHLTELFEGVTATYQAHLEYDPNGAVIRIEFRRD</sequence>
<protein>
    <submittedName>
        <fullName evidence="2">Uncharacterized protein</fullName>
    </submittedName>
</protein>
<dbReference type="Proteomes" id="UP000316208">
    <property type="component" value="Unassembled WGS sequence"/>
</dbReference>
<feature type="transmembrane region" description="Helical" evidence="1">
    <location>
        <begin position="6"/>
        <end position="30"/>
    </location>
</feature>
<dbReference type="RefSeq" id="WP_142544359.1">
    <property type="nucleotide sequence ID" value="NZ_SADY01000004.1"/>
</dbReference>
<gene>
    <name evidence="2" type="ORF">C7Y44_13700</name>
</gene>
<keyword evidence="1" id="KW-0472">Membrane</keyword>
<comment type="caution">
    <text evidence="2">The sequence shown here is derived from an EMBL/GenBank/DDBJ whole genome shotgun (WGS) entry which is preliminary data.</text>
</comment>
<accession>A0ABY3AN43</accession>